<dbReference type="InterPro" id="IPR018097">
    <property type="entry name" value="EGF_Ca-bd_CS"/>
</dbReference>
<dbReference type="PROSITE" id="PS01186">
    <property type="entry name" value="EGF_2"/>
    <property type="match status" value="9"/>
</dbReference>
<evidence type="ECO:0000256" key="3">
    <source>
        <dbReference type="ARBA" id="ARBA00022737"/>
    </source>
</evidence>
<dbReference type="CDD" id="cd00054">
    <property type="entry name" value="EGF_CA"/>
    <property type="match status" value="10"/>
</dbReference>
<dbReference type="PROSITE" id="PS00010">
    <property type="entry name" value="ASX_HYDROXYL"/>
    <property type="match status" value="10"/>
</dbReference>
<feature type="domain" description="VWFA" evidence="9">
    <location>
        <begin position="1140"/>
        <end position="1312"/>
    </location>
</feature>
<dbReference type="Pfam" id="PF00092">
    <property type="entry name" value="VWA"/>
    <property type="match status" value="2"/>
</dbReference>
<dbReference type="GO" id="GO:0051241">
    <property type="term" value="P:negative regulation of multicellular organismal process"/>
    <property type="evidence" value="ECO:0007669"/>
    <property type="project" value="UniProtKB-ARBA"/>
</dbReference>
<evidence type="ECO:0000256" key="7">
    <source>
        <dbReference type="SAM" id="SignalP"/>
    </source>
</evidence>
<feature type="chain" id="PRO_5032926875" evidence="7">
    <location>
        <begin position="25"/>
        <end position="1512"/>
    </location>
</feature>
<dbReference type="SMART" id="SM00327">
    <property type="entry name" value="VWA"/>
    <property type="match status" value="2"/>
</dbReference>
<dbReference type="Proteomes" id="UP000596742">
    <property type="component" value="Unassembled WGS sequence"/>
</dbReference>
<dbReference type="GO" id="GO:0003008">
    <property type="term" value="P:system process"/>
    <property type="evidence" value="ECO:0007669"/>
    <property type="project" value="UniProtKB-ARBA"/>
</dbReference>
<feature type="disulfide bond" evidence="6">
    <location>
        <begin position="700"/>
        <end position="709"/>
    </location>
</feature>
<dbReference type="InterPro" id="IPR036465">
    <property type="entry name" value="vWFA_dom_sf"/>
</dbReference>
<feature type="disulfide bond" evidence="6">
    <location>
        <begin position="960"/>
        <end position="969"/>
    </location>
</feature>
<feature type="domain" description="EGF-like" evidence="8">
    <location>
        <begin position="981"/>
        <end position="1017"/>
    </location>
</feature>
<dbReference type="GO" id="GO:0005509">
    <property type="term" value="F:calcium ion binding"/>
    <property type="evidence" value="ECO:0007669"/>
    <property type="project" value="InterPro"/>
</dbReference>
<feature type="signal peptide" evidence="7">
    <location>
        <begin position="1"/>
        <end position="24"/>
    </location>
</feature>
<dbReference type="GO" id="GO:0051240">
    <property type="term" value="P:positive regulation of multicellular organismal process"/>
    <property type="evidence" value="ECO:0007669"/>
    <property type="project" value="UniProtKB-ARBA"/>
</dbReference>
<feature type="domain" description="EGF-like" evidence="8">
    <location>
        <begin position="674"/>
        <end position="710"/>
    </location>
</feature>
<comment type="caution">
    <text evidence="10">The sequence shown here is derived from an EMBL/GenBank/DDBJ whole genome shotgun (WGS) entry which is preliminary data.</text>
</comment>
<keyword evidence="2 7" id="KW-0732">Signal</keyword>
<dbReference type="SUPFAM" id="SSF53300">
    <property type="entry name" value="vWA-like"/>
    <property type="match status" value="2"/>
</dbReference>
<dbReference type="InterPro" id="IPR013032">
    <property type="entry name" value="EGF-like_CS"/>
</dbReference>
<evidence type="ECO:0000259" key="8">
    <source>
        <dbReference type="PROSITE" id="PS50026"/>
    </source>
</evidence>
<feature type="domain" description="EGF-like" evidence="8">
    <location>
        <begin position="1057"/>
        <end position="1093"/>
    </location>
</feature>
<keyword evidence="4 6" id="KW-1015">Disulfide bond</keyword>
<evidence type="ECO:0000256" key="5">
    <source>
        <dbReference type="ARBA" id="ARBA00023180"/>
    </source>
</evidence>
<evidence type="ECO:0000313" key="10">
    <source>
        <dbReference type="EMBL" id="VDI70408.1"/>
    </source>
</evidence>
<dbReference type="FunFam" id="2.10.25.10:FF:000754">
    <property type="entry name" value="Predicted protein"/>
    <property type="match status" value="1"/>
</dbReference>
<keyword evidence="1 6" id="KW-0245">EGF-like domain</keyword>
<dbReference type="PROSITE" id="PS00022">
    <property type="entry name" value="EGF_1"/>
    <property type="match status" value="9"/>
</dbReference>
<dbReference type="PRINTS" id="PR00010">
    <property type="entry name" value="EGFBLOOD"/>
</dbReference>
<keyword evidence="11" id="KW-1185">Reference proteome</keyword>
<feature type="domain" description="EGF-like" evidence="8">
    <location>
        <begin position="1095"/>
        <end position="1131"/>
    </location>
</feature>
<dbReference type="PROSITE" id="PS50026">
    <property type="entry name" value="EGF_3"/>
    <property type="match status" value="10"/>
</dbReference>
<dbReference type="OrthoDB" id="283575at2759"/>
<sequence>MRSRFLKFFSIISILIELSIEQKANDNWKKDALRQYYNFCGTSKCIGNGRNNSSTEHNPITSICNSCFCTFDCIKRGNCCPEIEFIFPSRICKNEVFYDKSMQDVNILKINQTDHKVVKECPAHTPDDLNSKCKRKRNLTEKLTTLPVTSLISFLTYDSIYCSECNNDSYNIQSWFPDFECSEMTDFNILSSLTEIVELSLENDCIILANNQNLPVQICIDNPTVFISECNQTGTWLSSNDAILNACQSIDQRIGMFRNVFCYICNPPSGNIEIITTCLPSDSNDYSKLCNSTNLDRSMYPFKNRYCYLCNINATTEFVSDIFYSENSARMSHVYYIFSRYCSSGFVLGAYDDQHVVNSTFGVEETLPYETNAVDKTDHPVSFTRQSQYTITCPSREVFSLFYNINQIKTESKSRGCMFQIENPDSMMKCFRQTNLIRNCQNPGYFTETYDMIENACLTFEDKNLMAYNGYYNIFCYMCNEWVDLAHFFCLDRKFQELLNVGTNHCDIVPSNKYIIQSVFCQLCKVSDYSSSDSLSYRSMFMLTAYDSYIHEDSDPMCLPDQLFDKRMKTFPVEIVKNQSLVFLVDFMVLRILFVSFYIDECASNPCQNGGTCTDHVNEYSCSCVPGYTGTNCQTDFDECDSNPCQNGGTCTDHLNGYSCSCVQGFNDDDCQTDIDECASNPCQHSGTCTDQVNGYSCTCVSGYDGVHCQSGYSDVDINECDSNPCQNSGTCTDQVNAYMCTCDLGYTGVHCQTVTDPIYRSLMNILIEVTESIFNYSYDLFNLFLFPMNTTNPYSNDLVHHRLRVSTVNIAGFDPKWGKSSVEPRISLFLSLTLTSWIYINECASNPCENGGSCTDNVNGYTCTCLPGYIGTNCQTAVLSRLIWYTGTNCQTDETLNTSVNDGNTRLTKGILKTKRLILKKDRSLLILSLINDMNECSSIPCQNSGTCTDHLNGYSCSCVPGYTGSNCQTGYNGVNCQTDINECASNPCQNDGSCSNHVNGYSCSCVPGYLGLICQTDINECSSNPCQNAGTCTDQVNAFMCACMLGYTGVVCQTDINECASNPCENGGSCTDHVNGYTCSCEPGYLGSNCQTDYDECQSNPCMNTGSCKNLINSYSCDCTGRYEGDICQTDCRPGPADIVFIVDTSSSLETSANRSLDFVTEFIKRIPIGPDDFQVGVITYDFEANVLFDLDDHNTSSSMIAELQRIKGEDSATYTLPALQKAKEMITNSSMGARRTSSYMILLYDGLSTDRNNAVNEAKLINSIGGRIITAAVGQSISYSELLSISEKQYYTFSTSFLDDMLNYIYKETVPDNCTDCLMVTRSEVILLLDTSNNQTKEEYNLRLTAIRRTIEQISTYNPNADIGMFSYSDEVEQVFNLSWSSDIDELIAAALQVKVDKLNTISNLNHALHHIRESDLFKTSRRVIVLFSNANWNNLDEINTEVKLLKQQNIHTFGVAAGNDCNVDNLAGVLNDPSYIFDVEDDGYTSLESLAAVTKYHNCTENIFIKRQ</sequence>
<feature type="disulfide bond" evidence="6">
    <location>
        <begin position="743"/>
        <end position="752"/>
    </location>
</feature>
<feature type="disulfide bond" evidence="6">
    <location>
        <begin position="1045"/>
        <end position="1054"/>
    </location>
</feature>
<evidence type="ECO:0000313" key="11">
    <source>
        <dbReference type="Proteomes" id="UP000596742"/>
    </source>
</evidence>
<dbReference type="PRINTS" id="PR01983">
    <property type="entry name" value="NOTCH"/>
</dbReference>
<feature type="domain" description="EGF-like" evidence="8">
    <location>
        <begin position="934"/>
        <end position="970"/>
    </location>
</feature>
<evidence type="ECO:0000256" key="1">
    <source>
        <dbReference type="ARBA" id="ARBA00022536"/>
    </source>
</evidence>
<protein>
    <submittedName>
        <fullName evidence="10">Notch</fullName>
    </submittedName>
</protein>
<dbReference type="InterPro" id="IPR002035">
    <property type="entry name" value="VWF_A"/>
</dbReference>
<dbReference type="SMART" id="SM00181">
    <property type="entry name" value="EGF"/>
    <property type="match status" value="10"/>
</dbReference>
<feature type="disulfide bond" evidence="6">
    <location>
        <begin position="662"/>
        <end position="671"/>
    </location>
</feature>
<comment type="caution">
    <text evidence="6">Lacks conserved residue(s) required for the propagation of feature annotation.</text>
</comment>
<feature type="domain" description="EGF-like" evidence="8">
    <location>
        <begin position="598"/>
        <end position="634"/>
    </location>
</feature>
<dbReference type="Pfam" id="PF12661">
    <property type="entry name" value="hEGF"/>
    <property type="match status" value="2"/>
</dbReference>
<feature type="domain" description="VWFA" evidence="9">
    <location>
        <begin position="1327"/>
        <end position="1500"/>
    </location>
</feature>
<name>A0A8B6GW20_MYTGA</name>
<feature type="disulfide bond" evidence="6">
    <location>
        <begin position="866"/>
        <end position="875"/>
    </location>
</feature>
<dbReference type="Pfam" id="PF00008">
    <property type="entry name" value="EGF"/>
    <property type="match status" value="8"/>
</dbReference>
<evidence type="ECO:0000256" key="4">
    <source>
        <dbReference type="ARBA" id="ARBA00023157"/>
    </source>
</evidence>
<feature type="disulfide bond" evidence="6">
    <location>
        <begin position="1121"/>
        <end position="1130"/>
    </location>
</feature>
<dbReference type="FunFam" id="2.10.25.10:FF:000143">
    <property type="entry name" value="Protein crumbs 1"/>
    <property type="match status" value="1"/>
</dbReference>
<dbReference type="PANTHER" id="PTHR12916:SF4">
    <property type="entry name" value="UNINFLATABLE, ISOFORM C"/>
    <property type="match status" value="1"/>
</dbReference>
<dbReference type="Gene3D" id="2.10.25.10">
    <property type="entry name" value="Laminin"/>
    <property type="match status" value="10"/>
</dbReference>
<feature type="domain" description="EGF-like" evidence="8">
    <location>
        <begin position="1019"/>
        <end position="1055"/>
    </location>
</feature>
<accession>A0A8B6GW20</accession>
<feature type="domain" description="EGF-like" evidence="8">
    <location>
        <begin position="717"/>
        <end position="753"/>
    </location>
</feature>
<feature type="disulfide bond" evidence="6">
    <location>
        <begin position="624"/>
        <end position="633"/>
    </location>
</feature>
<gene>
    <name evidence="10" type="ORF">MGAL_10B049557</name>
</gene>
<dbReference type="InterPro" id="IPR001881">
    <property type="entry name" value="EGF-like_Ca-bd_dom"/>
</dbReference>
<evidence type="ECO:0000256" key="2">
    <source>
        <dbReference type="ARBA" id="ARBA00022729"/>
    </source>
</evidence>
<organism evidence="10 11">
    <name type="scientific">Mytilus galloprovincialis</name>
    <name type="common">Mediterranean mussel</name>
    <dbReference type="NCBI Taxonomy" id="29158"/>
    <lineage>
        <taxon>Eukaryota</taxon>
        <taxon>Metazoa</taxon>
        <taxon>Spiralia</taxon>
        <taxon>Lophotrochozoa</taxon>
        <taxon>Mollusca</taxon>
        <taxon>Bivalvia</taxon>
        <taxon>Autobranchia</taxon>
        <taxon>Pteriomorphia</taxon>
        <taxon>Mytilida</taxon>
        <taxon>Mytiloidea</taxon>
        <taxon>Mytilidae</taxon>
        <taxon>Mytilinae</taxon>
        <taxon>Mytilus</taxon>
    </lineage>
</organism>
<dbReference type="FunFam" id="2.10.25.10:FF:000520">
    <property type="entry name" value="Predicted protein"/>
    <property type="match status" value="1"/>
</dbReference>
<evidence type="ECO:0000256" key="6">
    <source>
        <dbReference type="PROSITE-ProRule" id="PRU00076"/>
    </source>
</evidence>
<dbReference type="EMBL" id="UYJE01009142">
    <property type="protein sequence ID" value="VDI70408.1"/>
    <property type="molecule type" value="Genomic_DNA"/>
</dbReference>
<dbReference type="FunFam" id="2.10.25.10:FF:000122">
    <property type="entry name" value="Protein crumbs homolog 2"/>
    <property type="match status" value="2"/>
</dbReference>
<proteinExistence type="predicted"/>
<keyword evidence="5" id="KW-0325">Glycoprotein</keyword>
<feature type="disulfide bond" evidence="6">
    <location>
        <begin position="1083"/>
        <end position="1092"/>
    </location>
</feature>
<dbReference type="Gene3D" id="3.40.50.410">
    <property type="entry name" value="von Willebrand factor, type A domain"/>
    <property type="match status" value="2"/>
</dbReference>
<dbReference type="FunFam" id="2.10.25.10:FF:000004">
    <property type="entry name" value="Neurogenic locus notch 1"/>
    <property type="match status" value="5"/>
</dbReference>
<dbReference type="InterPro" id="IPR000152">
    <property type="entry name" value="EGF-type_Asp/Asn_hydroxyl_site"/>
</dbReference>
<dbReference type="CDD" id="cd01450">
    <property type="entry name" value="vWFA_subfamily_ECM"/>
    <property type="match status" value="1"/>
</dbReference>
<keyword evidence="3" id="KW-0677">Repeat</keyword>
<reference evidence="10" key="1">
    <citation type="submission" date="2018-11" db="EMBL/GenBank/DDBJ databases">
        <authorList>
            <person name="Alioto T."/>
            <person name="Alioto T."/>
        </authorList>
    </citation>
    <scope>NUCLEOTIDE SEQUENCE</scope>
</reference>
<feature type="domain" description="EGF-like" evidence="8">
    <location>
        <begin position="840"/>
        <end position="876"/>
    </location>
</feature>
<dbReference type="PROSITE" id="PS01187">
    <property type="entry name" value="EGF_CA"/>
    <property type="match status" value="4"/>
</dbReference>
<dbReference type="SMART" id="SM00179">
    <property type="entry name" value="EGF_CA"/>
    <property type="match status" value="10"/>
</dbReference>
<dbReference type="CDD" id="cd00198">
    <property type="entry name" value="vWFA"/>
    <property type="match status" value="1"/>
</dbReference>
<evidence type="ECO:0000259" key="9">
    <source>
        <dbReference type="PROSITE" id="PS50234"/>
    </source>
</evidence>
<dbReference type="InterPro" id="IPR000742">
    <property type="entry name" value="EGF"/>
</dbReference>
<dbReference type="PANTHER" id="PTHR12916">
    <property type="entry name" value="CYTOCHROME C OXIDASE POLYPEPTIDE VIC-2"/>
    <property type="match status" value="1"/>
</dbReference>
<dbReference type="SUPFAM" id="SSF57196">
    <property type="entry name" value="EGF/Laminin"/>
    <property type="match status" value="9"/>
</dbReference>
<dbReference type="PROSITE" id="PS50234">
    <property type="entry name" value="VWFA"/>
    <property type="match status" value="2"/>
</dbReference>
<feature type="disulfide bond" evidence="6">
    <location>
        <begin position="1007"/>
        <end position="1016"/>
    </location>
</feature>
<feature type="domain" description="EGF-like" evidence="8">
    <location>
        <begin position="636"/>
        <end position="672"/>
    </location>
</feature>